<comment type="caution">
    <text evidence="1">The sequence shown here is derived from an EMBL/GenBank/DDBJ whole genome shotgun (WGS) entry which is preliminary data.</text>
</comment>
<gene>
    <name evidence="1" type="ORF">DKT68_05005</name>
</gene>
<dbReference type="OrthoDB" id="9814791at2"/>
<keyword evidence="2" id="KW-1185">Reference proteome</keyword>
<dbReference type="Proteomes" id="UP000245410">
    <property type="component" value="Unassembled WGS sequence"/>
</dbReference>
<evidence type="ECO:0000313" key="2">
    <source>
        <dbReference type="Proteomes" id="UP000245410"/>
    </source>
</evidence>
<sequence>MGDFDFFVGTWNVVNRRLRERLVGSDDWEEFPGVSVAHGFFGGGGNFDEVTFPTKGFSGATIRIFDPAREEWSIYWMNSGRGELEQPPMVGRFVDGVGRFYADDQHEGRPVRCRFIWSEITATTARWEQAFSVDGERTWETNWIMTSTRVADQGGLVGPVAVDR</sequence>
<dbReference type="EMBL" id="QGKR01000128">
    <property type="protein sequence ID" value="PWR11689.1"/>
    <property type="molecule type" value="Genomic_DNA"/>
</dbReference>
<evidence type="ECO:0000313" key="1">
    <source>
        <dbReference type="EMBL" id="PWR11689.1"/>
    </source>
</evidence>
<dbReference type="AlphaFoldDB" id="A0A317DA97"/>
<organism evidence="1 2">
    <name type="scientific">Micromonospora acroterricola</name>
    <dbReference type="NCBI Taxonomy" id="2202421"/>
    <lineage>
        <taxon>Bacteria</taxon>
        <taxon>Bacillati</taxon>
        <taxon>Actinomycetota</taxon>
        <taxon>Actinomycetes</taxon>
        <taxon>Micromonosporales</taxon>
        <taxon>Micromonosporaceae</taxon>
        <taxon>Micromonospora</taxon>
    </lineage>
</organism>
<dbReference type="RefSeq" id="WP_109816245.1">
    <property type="nucleotide sequence ID" value="NZ_QGKR01000128.1"/>
</dbReference>
<accession>A0A317DA97</accession>
<evidence type="ECO:0008006" key="3">
    <source>
        <dbReference type="Google" id="ProtNLM"/>
    </source>
</evidence>
<name>A0A317DA97_9ACTN</name>
<proteinExistence type="predicted"/>
<reference evidence="1 2" key="1">
    <citation type="submission" date="2018-05" db="EMBL/GenBank/DDBJ databases">
        <title>Micromonospora atacamensis sp. nov., a novel actinobacteria isolated from high altitude Atacama Desert soil.</title>
        <authorList>
            <person name="Carro L."/>
            <person name="Golinska P."/>
            <person name="Klenk H.-P."/>
            <person name="Goodfellow M."/>
        </authorList>
    </citation>
    <scope>NUCLEOTIDE SEQUENCE [LARGE SCALE GENOMIC DNA]</scope>
    <source>
        <strain evidence="1 2">5R2A7</strain>
    </source>
</reference>
<protein>
    <recommendedName>
        <fullName evidence="3">DUF1579 domain-containing protein</fullName>
    </recommendedName>
</protein>